<reference evidence="2 3" key="1">
    <citation type="submission" date="2019-01" db="EMBL/GenBank/DDBJ databases">
        <title>Flavobacterium sp. nov.,isolated from freshwater.</title>
        <authorList>
            <person name="Zhang R."/>
            <person name="Du Z.-J."/>
        </authorList>
    </citation>
    <scope>NUCLEOTIDE SEQUENCE [LARGE SCALE GENOMIC DNA]</scope>
    <source>
        <strain evidence="2 3">1E403</strain>
    </source>
</reference>
<accession>A0A444H6R3</accession>
<organism evidence="2 3">
    <name type="scientific">Flavobacterium cerinum</name>
    <dbReference type="NCBI Taxonomy" id="2502784"/>
    <lineage>
        <taxon>Bacteria</taxon>
        <taxon>Pseudomonadati</taxon>
        <taxon>Bacteroidota</taxon>
        <taxon>Flavobacteriia</taxon>
        <taxon>Flavobacteriales</taxon>
        <taxon>Flavobacteriaceae</taxon>
        <taxon>Flavobacterium</taxon>
    </lineage>
</organism>
<sequence>MRKIIPLVFLSVCSFLLISSCSDSNDDKIKCTDITAFEIVQQANQINFSITASNALTYEVSYILSGSSYDPNNGTIITSNSPIGSIPANLLNTHDYLFYARTVCDGSNKGKWIGPKKITLQQYCDTPSDLYITSQFFRWNESHLYGEEASNYQIEYGPLGFTHGTGTIVTVNNSVFSGYTLTAGQHYDFYVRAYCKNNVGYGNWAGPISYYAGNGVNQCESPKNISYETTSIQPSYSKVAVKWSVDIFNGPFNYEYTLVPKNEVIKEGDIRTSKSGEFPVYNNLYNGIDYDFYVRAKCNDDKKSEWTKKTIVF</sequence>
<proteinExistence type="predicted"/>
<dbReference type="OrthoDB" id="1233892at2"/>
<feature type="signal peptide" evidence="1">
    <location>
        <begin position="1"/>
        <end position="25"/>
    </location>
</feature>
<evidence type="ECO:0000256" key="1">
    <source>
        <dbReference type="SAM" id="SignalP"/>
    </source>
</evidence>
<dbReference type="RefSeq" id="WP_128390425.1">
    <property type="nucleotide sequence ID" value="NZ_SBII01000009.1"/>
</dbReference>
<dbReference type="Gene3D" id="2.60.40.10">
    <property type="entry name" value="Immunoglobulins"/>
    <property type="match status" value="1"/>
</dbReference>
<keyword evidence="1" id="KW-0732">Signal</keyword>
<evidence type="ECO:0000313" key="2">
    <source>
        <dbReference type="EMBL" id="RWW98849.1"/>
    </source>
</evidence>
<keyword evidence="3" id="KW-1185">Reference proteome</keyword>
<dbReference type="SUPFAM" id="SSF49265">
    <property type="entry name" value="Fibronectin type III"/>
    <property type="match status" value="1"/>
</dbReference>
<protein>
    <recommendedName>
        <fullName evidence="4">Fibronectin type III domain-containing protein</fullName>
    </recommendedName>
</protein>
<dbReference type="InterPro" id="IPR013783">
    <property type="entry name" value="Ig-like_fold"/>
</dbReference>
<dbReference type="PROSITE" id="PS51257">
    <property type="entry name" value="PROKAR_LIPOPROTEIN"/>
    <property type="match status" value="1"/>
</dbReference>
<dbReference type="CDD" id="cd00063">
    <property type="entry name" value="FN3"/>
    <property type="match status" value="1"/>
</dbReference>
<dbReference type="AlphaFoldDB" id="A0A444H6R3"/>
<evidence type="ECO:0000313" key="3">
    <source>
        <dbReference type="Proteomes" id="UP000287527"/>
    </source>
</evidence>
<name>A0A444H6R3_9FLAO</name>
<feature type="chain" id="PRO_5019010526" description="Fibronectin type III domain-containing protein" evidence="1">
    <location>
        <begin position="26"/>
        <end position="313"/>
    </location>
</feature>
<dbReference type="EMBL" id="SBII01000009">
    <property type="protein sequence ID" value="RWW98849.1"/>
    <property type="molecule type" value="Genomic_DNA"/>
</dbReference>
<dbReference type="Proteomes" id="UP000287527">
    <property type="component" value="Unassembled WGS sequence"/>
</dbReference>
<evidence type="ECO:0008006" key="4">
    <source>
        <dbReference type="Google" id="ProtNLM"/>
    </source>
</evidence>
<comment type="caution">
    <text evidence="2">The sequence shown here is derived from an EMBL/GenBank/DDBJ whole genome shotgun (WGS) entry which is preliminary data.</text>
</comment>
<dbReference type="InterPro" id="IPR036116">
    <property type="entry name" value="FN3_sf"/>
</dbReference>
<gene>
    <name evidence="2" type="ORF">EPI11_13060</name>
</gene>
<dbReference type="InterPro" id="IPR003961">
    <property type="entry name" value="FN3_dom"/>
</dbReference>